<organism evidence="3">
    <name type="scientific">Soboliphyme baturini</name>
    <dbReference type="NCBI Taxonomy" id="241478"/>
    <lineage>
        <taxon>Eukaryota</taxon>
        <taxon>Metazoa</taxon>
        <taxon>Ecdysozoa</taxon>
        <taxon>Nematoda</taxon>
        <taxon>Enoplea</taxon>
        <taxon>Dorylaimia</taxon>
        <taxon>Dioctophymatida</taxon>
        <taxon>Dioctophymatoidea</taxon>
        <taxon>Soboliphymatidae</taxon>
        <taxon>Soboliphyme</taxon>
    </lineage>
</organism>
<dbReference type="WBParaSite" id="SBAD_0001252101-mRNA-1">
    <property type="protein sequence ID" value="SBAD_0001252101-mRNA-1"/>
    <property type="gene ID" value="SBAD_0001252101"/>
</dbReference>
<accession>A0A183J8B8</accession>
<reference evidence="3" key="1">
    <citation type="submission" date="2016-06" db="UniProtKB">
        <authorList>
            <consortium name="WormBaseParasite"/>
        </authorList>
    </citation>
    <scope>IDENTIFICATION</scope>
</reference>
<dbReference type="InterPro" id="IPR029068">
    <property type="entry name" value="Glyas_Bleomycin-R_OHBP_Dase"/>
</dbReference>
<protein>
    <submittedName>
        <fullName evidence="3">Lectin_legB domain-containing protein</fullName>
    </submittedName>
</protein>
<dbReference type="PANTHER" id="PTHR46466:SF1">
    <property type="entry name" value="GLYOXALASE DOMAIN-CONTAINING PROTEIN 4"/>
    <property type="match status" value="1"/>
</dbReference>
<sequence>MVGYGPEDDHFVVELTYNYGIHSYEVGSHFVGFELCSKTVYKSVFASSHKATDDQLVVRDPNGYSIFVKDATREDPFSKVILNVSELKKSLVFWHDILNMTIVSRSATNAVLSYGPEQCPLEIRHGNVGRGSGFGRIAFACPSSEVNP</sequence>
<reference evidence="1 2" key="2">
    <citation type="submission" date="2018-11" db="EMBL/GenBank/DDBJ databases">
        <authorList>
            <consortium name="Pathogen Informatics"/>
        </authorList>
    </citation>
    <scope>NUCLEOTIDE SEQUENCE [LARGE SCALE GENOMIC DNA]</scope>
</reference>
<dbReference type="Gene3D" id="3.10.180.10">
    <property type="entry name" value="2,3-Dihydroxybiphenyl 1,2-Dioxygenase, domain 1"/>
    <property type="match status" value="2"/>
</dbReference>
<keyword evidence="2" id="KW-1185">Reference proteome</keyword>
<dbReference type="SUPFAM" id="SSF54593">
    <property type="entry name" value="Glyoxalase/Bleomycin resistance protein/Dihydroxybiphenyl dioxygenase"/>
    <property type="match status" value="1"/>
</dbReference>
<dbReference type="PANTHER" id="PTHR46466">
    <property type="entry name" value="GLYOXALASE DOMAIN-CONTAINING PROTEIN 4"/>
    <property type="match status" value="1"/>
</dbReference>
<dbReference type="EMBL" id="UZAM01017018">
    <property type="protein sequence ID" value="VDP45605.1"/>
    <property type="molecule type" value="Genomic_DNA"/>
</dbReference>
<evidence type="ECO:0000313" key="1">
    <source>
        <dbReference type="EMBL" id="VDP45605.1"/>
    </source>
</evidence>
<gene>
    <name evidence="1" type="ORF">SBAD_LOCUS12116</name>
</gene>
<name>A0A183J8B8_9BILA</name>
<dbReference type="OrthoDB" id="1545884at2759"/>
<dbReference type="Proteomes" id="UP000270296">
    <property type="component" value="Unassembled WGS sequence"/>
</dbReference>
<evidence type="ECO:0000313" key="2">
    <source>
        <dbReference type="Proteomes" id="UP000270296"/>
    </source>
</evidence>
<dbReference type="AlphaFoldDB" id="A0A183J8B8"/>
<proteinExistence type="predicted"/>
<evidence type="ECO:0000313" key="3">
    <source>
        <dbReference type="WBParaSite" id="SBAD_0001252101-mRNA-1"/>
    </source>
</evidence>
<dbReference type="InterPro" id="IPR043193">
    <property type="entry name" value="GLOD4"/>
</dbReference>